<evidence type="ECO:0000313" key="1">
    <source>
        <dbReference type="EMBL" id="KAK1148520.1"/>
    </source>
</evidence>
<gene>
    <name evidence="1" type="ORF">N8T08_009526</name>
</gene>
<keyword evidence="2" id="KW-1185">Reference proteome</keyword>
<protein>
    <submittedName>
        <fullName evidence="1">Uncharacterized protein</fullName>
    </submittedName>
</protein>
<evidence type="ECO:0000313" key="2">
    <source>
        <dbReference type="Proteomes" id="UP001177260"/>
    </source>
</evidence>
<reference evidence="1 2" key="1">
    <citation type="journal article" date="2023" name="ACS Omega">
        <title>Identification of the Neoaspergillic Acid Biosynthesis Gene Cluster by Establishing an In Vitro CRISPR-Ribonucleoprotein Genetic System in Aspergillus melleus.</title>
        <authorList>
            <person name="Yuan B."/>
            <person name="Grau M.F."/>
            <person name="Murata R.M."/>
            <person name="Torok T."/>
            <person name="Venkateswaran K."/>
            <person name="Stajich J.E."/>
            <person name="Wang C.C.C."/>
        </authorList>
    </citation>
    <scope>NUCLEOTIDE SEQUENCE [LARGE SCALE GENOMIC DNA]</scope>
    <source>
        <strain evidence="1 2">IMV 1140</strain>
    </source>
</reference>
<dbReference type="EMBL" id="JAOPJF010000007">
    <property type="protein sequence ID" value="KAK1148520.1"/>
    <property type="molecule type" value="Genomic_DNA"/>
</dbReference>
<comment type="caution">
    <text evidence="1">The sequence shown here is derived from an EMBL/GenBank/DDBJ whole genome shotgun (WGS) entry which is preliminary data.</text>
</comment>
<feature type="non-terminal residue" evidence="1">
    <location>
        <position position="1"/>
    </location>
</feature>
<organism evidence="1 2">
    <name type="scientific">Aspergillus melleus</name>
    <dbReference type="NCBI Taxonomy" id="138277"/>
    <lineage>
        <taxon>Eukaryota</taxon>
        <taxon>Fungi</taxon>
        <taxon>Dikarya</taxon>
        <taxon>Ascomycota</taxon>
        <taxon>Pezizomycotina</taxon>
        <taxon>Eurotiomycetes</taxon>
        <taxon>Eurotiomycetidae</taxon>
        <taxon>Eurotiales</taxon>
        <taxon>Aspergillaceae</taxon>
        <taxon>Aspergillus</taxon>
        <taxon>Aspergillus subgen. Circumdati</taxon>
    </lineage>
</organism>
<sequence>VLFVHHRVSAAEKTQPQATRQDERIYIASMHWNNEGILRSRWNDAVLEVAKTWGPDNVFVSVYECGSWDDTKGALRQLDMKLDRLGVRQNITLSERTHQDEISAPPSEEGWIDTPRNKEELRRVPYLARLRNLTLKPLEDLARQGVTFDKILFLNDVDFTVDDVISLLNTNDGNYAAGCSMDFSKPPLYYDTFALRDAQGDEHVMQK</sequence>
<proteinExistence type="predicted"/>
<name>A0ACC3BDE0_9EURO</name>
<dbReference type="Proteomes" id="UP001177260">
    <property type="component" value="Unassembled WGS sequence"/>
</dbReference>
<accession>A0ACC3BDE0</accession>